<evidence type="ECO:0000313" key="4">
    <source>
        <dbReference type="Proteomes" id="UP000273044"/>
    </source>
</evidence>
<dbReference type="InterPro" id="IPR038576">
    <property type="entry name" value="Methyltransf_Zn-bd_dom_put_sf"/>
</dbReference>
<dbReference type="Gene3D" id="3.40.50.150">
    <property type="entry name" value="Vaccinia Virus protein VP39"/>
    <property type="match status" value="1"/>
</dbReference>
<dbReference type="Gene3D" id="6.10.250.3100">
    <property type="match status" value="1"/>
</dbReference>
<dbReference type="Gene3D" id="3.40.50.720">
    <property type="entry name" value="NAD(P)-binding Rossmann-like Domain"/>
    <property type="match status" value="1"/>
</dbReference>
<dbReference type="AlphaFoldDB" id="A0A3S4Y9B5"/>
<evidence type="ECO:0000313" key="3">
    <source>
        <dbReference type="EMBL" id="VEH71581.1"/>
    </source>
</evidence>
<dbReference type="GO" id="GO:0008168">
    <property type="term" value="F:methyltransferase activity"/>
    <property type="evidence" value="ECO:0007669"/>
    <property type="project" value="UniProtKB-KW"/>
</dbReference>
<dbReference type="RefSeq" id="WP_110644236.1">
    <property type="nucleotide sequence ID" value="NZ_LR134406.1"/>
</dbReference>
<organism evidence="3 4">
    <name type="scientific">Arachnia propionica</name>
    <dbReference type="NCBI Taxonomy" id="1750"/>
    <lineage>
        <taxon>Bacteria</taxon>
        <taxon>Bacillati</taxon>
        <taxon>Actinomycetota</taxon>
        <taxon>Actinomycetes</taxon>
        <taxon>Propionibacteriales</taxon>
        <taxon>Propionibacteriaceae</taxon>
        <taxon>Arachnia</taxon>
    </lineage>
</organism>
<gene>
    <name evidence="3" type="ORF">NCTC12967_02907</name>
</gene>
<keyword evidence="3" id="KW-0489">Methyltransferase</keyword>
<proteinExistence type="predicted"/>
<keyword evidence="4" id="KW-1185">Reference proteome</keyword>
<keyword evidence="3" id="KW-0808">Transferase</keyword>
<dbReference type="InterPro" id="IPR013630">
    <property type="entry name" value="Methyltransf_Zn-bd_dom_put"/>
</dbReference>
<dbReference type="Pfam" id="PF08484">
    <property type="entry name" value="Methyltransf_14"/>
    <property type="match status" value="1"/>
</dbReference>
<dbReference type="GO" id="GO:0032259">
    <property type="term" value="P:methylation"/>
    <property type="evidence" value="ECO:0007669"/>
    <property type="project" value="UniProtKB-KW"/>
</dbReference>
<reference evidence="3 4" key="1">
    <citation type="submission" date="2018-12" db="EMBL/GenBank/DDBJ databases">
        <authorList>
            <consortium name="Pathogen Informatics"/>
        </authorList>
    </citation>
    <scope>NUCLEOTIDE SEQUENCE [LARGE SCALE GENOMIC DNA]</scope>
    <source>
        <strain evidence="3 4">NCTC12967</strain>
    </source>
</reference>
<dbReference type="GeneID" id="64408314"/>
<dbReference type="Pfam" id="PF08421">
    <property type="entry name" value="Methyltransf_13"/>
    <property type="match status" value="1"/>
</dbReference>
<dbReference type="SUPFAM" id="SSF53335">
    <property type="entry name" value="S-adenosyl-L-methionine-dependent methyltransferases"/>
    <property type="match status" value="1"/>
</dbReference>
<dbReference type="PANTHER" id="PTHR43861">
    <property type="entry name" value="TRANS-ACONITATE 2-METHYLTRANSFERASE-RELATED"/>
    <property type="match status" value="1"/>
</dbReference>
<dbReference type="Gene3D" id="6.20.50.110">
    <property type="entry name" value="Methyltransferase, zinc-binding domain"/>
    <property type="match status" value="1"/>
</dbReference>
<name>A0A3S4Y9B5_9ACTN</name>
<dbReference type="InterPro" id="IPR013691">
    <property type="entry name" value="MeTrfase_14"/>
</dbReference>
<dbReference type="PANTHER" id="PTHR43861:SF5">
    <property type="entry name" value="BLL5978 PROTEIN"/>
    <property type="match status" value="1"/>
</dbReference>
<protein>
    <submittedName>
        <fullName evidence="3">C-methyltransferase C-terminal domain</fullName>
    </submittedName>
</protein>
<feature type="domain" description="C-methyltransferase" evidence="2">
    <location>
        <begin position="246"/>
        <end position="404"/>
    </location>
</feature>
<sequence>MSIACRLCGNSNLVSVLDLGASPPCESFLSEEQLDQPEVTYPLHLRLCPDCLLLQIPALITPEETFGGDYAYYSSCSVSWVEHARRFVDQAVESLGLGPDGFVVEVAANDGYLLQHVVNRGIRCLGIEPSLNCSEAARGKGIPMLRAFLDEALAARVRDEHGPADLVVANNVFAHIPDITGFASGLRGLVADTGRVSIEVHHALSLITAAQFDTVYHEHFQYWTVLAARHGLAAGGLRLVDVELLPTHGGSIRLWAVPGESDVTENPRVAEAEAVERAAGLDCPEGYLGLAQRAARIRDDLVAFLIEARRAGRRVVAYGAPGKGNTLLNYCGIRPDLLAYAADRNTFKHGRYTPGTRIPVVSPEHLVEDCPDDVLVLPWNLREEITAQLTATLRAGTRLVWPLPELEVETLGKQ</sequence>
<evidence type="ECO:0000259" key="2">
    <source>
        <dbReference type="Pfam" id="PF08484"/>
    </source>
</evidence>
<feature type="domain" description="Methyltransferase putative zinc binding" evidence="1">
    <location>
        <begin position="5"/>
        <end position="66"/>
    </location>
</feature>
<dbReference type="InterPro" id="IPR029063">
    <property type="entry name" value="SAM-dependent_MTases_sf"/>
</dbReference>
<dbReference type="EMBL" id="LR134406">
    <property type="protein sequence ID" value="VEH71581.1"/>
    <property type="molecule type" value="Genomic_DNA"/>
</dbReference>
<accession>A0A3S4Y9B5</accession>
<dbReference type="Proteomes" id="UP000273044">
    <property type="component" value="Chromosome"/>
</dbReference>
<evidence type="ECO:0000259" key="1">
    <source>
        <dbReference type="Pfam" id="PF08421"/>
    </source>
</evidence>
<dbReference type="Pfam" id="PF13489">
    <property type="entry name" value="Methyltransf_23"/>
    <property type="match status" value="1"/>
</dbReference>